<dbReference type="InterPro" id="IPR027385">
    <property type="entry name" value="Beta-barrel_OMP"/>
</dbReference>
<reference evidence="4" key="2">
    <citation type="submission" date="2016-07" db="EMBL/GenBank/DDBJ databases">
        <authorList>
            <person name="Wan K."/>
            <person name="Booth B."/>
            <person name="Spirohn K."/>
            <person name="Hao T."/>
            <person name="Hu Y."/>
            <person name="Calderwood M."/>
            <person name="Hill D."/>
            <person name="Mohr S."/>
            <person name="Vidal M."/>
            <person name="Celniker S."/>
            <person name="Perrimon N."/>
        </authorList>
    </citation>
    <scope>NUCLEOTIDE SEQUENCE</scope>
    <source>
        <strain evidence="4">10N.222.48.A2</strain>
    </source>
</reference>
<dbReference type="InterPro" id="IPR010221">
    <property type="entry name" value="VCBS_dom"/>
</dbReference>
<evidence type="ECO:0000256" key="1">
    <source>
        <dbReference type="ARBA" id="ARBA00022729"/>
    </source>
</evidence>
<evidence type="ECO:0000256" key="2">
    <source>
        <dbReference type="SAM" id="SignalP"/>
    </source>
</evidence>
<reference evidence="4" key="3">
    <citation type="journal article" date="2018" name="Nature">
        <title>A major lineage of non-tailed dsDNA viruses as unrecognized killers of marine bacteria.</title>
        <authorList>
            <person name="Kauffman K.M."/>
            <person name="Hussain F.A."/>
            <person name="Yang J."/>
            <person name="Arevalo P."/>
            <person name="Brown J.M."/>
            <person name="Chang W.K."/>
            <person name="VanInsberghe D."/>
            <person name="Elsherbini J."/>
            <person name="Sharma R.S."/>
            <person name="Cutler M.B."/>
            <person name="Kelly L."/>
            <person name="Polz M.F."/>
        </authorList>
    </citation>
    <scope>NUCLEOTIDE SEQUENCE</scope>
    <source>
        <strain evidence="4">10N.222.48.A2</strain>
    </source>
</reference>
<gene>
    <name evidence="4" type="ORF">BCS92_24155</name>
    <name evidence="5" type="ORF">FC057_09980</name>
</gene>
<feature type="domain" description="Outer membrane protein beta-barrel" evidence="3">
    <location>
        <begin position="692"/>
        <end position="848"/>
    </location>
</feature>
<evidence type="ECO:0000313" key="5">
    <source>
        <dbReference type="EMBL" id="TKG33997.1"/>
    </source>
</evidence>
<comment type="caution">
    <text evidence="4">The sequence shown here is derived from an EMBL/GenBank/DDBJ whole genome shotgun (WGS) entry which is preliminary data.</text>
</comment>
<feature type="signal peptide" evidence="2">
    <location>
        <begin position="1"/>
        <end position="20"/>
    </location>
</feature>
<reference evidence="5 7" key="4">
    <citation type="submission" date="2019-04" db="EMBL/GenBank/DDBJ databases">
        <title>A reverse ecology approach based on a biological definition of microbial populations.</title>
        <authorList>
            <person name="Arevalo P."/>
            <person name="Vaninsberghe D."/>
            <person name="Elsherbini J."/>
            <person name="Gore J."/>
            <person name="Polz M."/>
        </authorList>
    </citation>
    <scope>NUCLEOTIDE SEQUENCE [LARGE SCALE GENOMIC DNA]</scope>
    <source>
        <strain evidence="5 7">10N.222.45.A8</strain>
    </source>
</reference>
<evidence type="ECO:0000259" key="3">
    <source>
        <dbReference type="Pfam" id="PF13505"/>
    </source>
</evidence>
<dbReference type="SUPFAM" id="SSF56925">
    <property type="entry name" value="OMPA-like"/>
    <property type="match status" value="1"/>
</dbReference>
<accession>A0A2N7NCE4</accession>
<name>A0A2N7NCE4_9VIBR</name>
<dbReference type="EMBL" id="SYVV01000014">
    <property type="protein sequence ID" value="TKG33997.1"/>
    <property type="molecule type" value="Genomic_DNA"/>
</dbReference>
<feature type="chain" id="PRO_5030054060" evidence="2">
    <location>
        <begin position="21"/>
        <end position="866"/>
    </location>
</feature>
<proteinExistence type="predicted"/>
<evidence type="ECO:0000313" key="4">
    <source>
        <dbReference type="EMBL" id="PMP08732.1"/>
    </source>
</evidence>
<dbReference type="SUPFAM" id="SSF51126">
    <property type="entry name" value="Pectin lyase-like"/>
    <property type="match status" value="1"/>
</dbReference>
<dbReference type="InterPro" id="IPR011050">
    <property type="entry name" value="Pectin_lyase_fold/virulence"/>
</dbReference>
<dbReference type="EMBL" id="MDBP01000103">
    <property type="protein sequence ID" value="PMP08732.1"/>
    <property type="molecule type" value="Genomic_DNA"/>
</dbReference>
<evidence type="ECO:0000313" key="7">
    <source>
        <dbReference type="Proteomes" id="UP000308018"/>
    </source>
</evidence>
<dbReference type="AlphaFoldDB" id="A0A2N7NCE4"/>
<dbReference type="InterPro" id="IPR020008">
    <property type="entry name" value="GlyGly_CTERM"/>
</dbReference>
<dbReference type="Gene3D" id="2.60.40.3440">
    <property type="match status" value="1"/>
</dbReference>
<dbReference type="NCBIfam" id="TIGR01965">
    <property type="entry name" value="VCBS_repeat"/>
    <property type="match status" value="1"/>
</dbReference>
<reference evidence="6" key="1">
    <citation type="submission" date="2016-07" db="EMBL/GenBank/DDBJ databases">
        <title>Nontailed viruses are major unrecognized killers of bacteria in the ocean.</title>
        <authorList>
            <person name="Kauffman K."/>
            <person name="Hussain F."/>
            <person name="Yang J."/>
            <person name="Arevalo P."/>
            <person name="Brown J."/>
            <person name="Cutler M."/>
            <person name="Kelly L."/>
            <person name="Polz M.F."/>
        </authorList>
    </citation>
    <scope>NUCLEOTIDE SEQUENCE [LARGE SCALE GENOMIC DNA]</scope>
    <source>
        <strain evidence="6">10N.222.48.A2</strain>
    </source>
</reference>
<sequence length="866" mass="94685">MTPKSIILFGLLFSSLSVQSATYTVTTSSDQGIGSLRDFIEKANANPGLDTIEIPASYNAQAPISPNLGEVPSGQTDNRMTITDDIIIRGLGDDYVHINDHQRWVSDTGSFNTGYPNDPNNLILRSSGLLFDINPRNTAGRTIDATIENVWAEHMSGFIFSDNANVTLNNVILYRIVPRQGEASIMSTQDGLVTIKDSFIFENLGPRSAPTLIFNSDVFIENTAFESNGPLVESTASHVIQVSQDSSGSSTTAVIKDSIFKGLFNSTFRFNEADAQIINTLFDGRDANRGWPIYVNKGKLTLTNSTLYYPTITKNVDPATYKATHIELINSAQLIANNNLLVIIDGANNVGSAIYPTDWDDTTIYPLSENNNNFISTPGVDDTPNTGLSLAGCVTTNCFVPNTLSIALVDKGDDAKALYADGSSITSDYLKQTRPQGLSIDIGAFEKHESLYAHPDSYEVDQDTKLIVSSQDGVLKNDTNENSAAATLDQDALYGSVTLNADGSFEYQPDADYYGNDEFYYSINTSQAKVSITILSTGWTLIPNNAAPVANNDSYSLYADSIDTIVAPGVLLNDTDDANTQAPFYADLTARIYKQPMYGSVTLKETGEFIYTPDAGFIGDDSFEYDVTDIGTRHSYPATVNLHIQAGVPYGGKVIAGTSSGGSIGFLSTLLLTILALFRHQKSLAVKVVVPLLLSVSPFAHSAEENNGIYVTANPGISWLEPDTDHNAWSQESNSQFSFGSSLGYQFDNNASIQFTYRWLNSVDLKAEHTQYNDMTVDYQHYSFNFVYRVTQLWGDKFAPYFSLGLGYLDASSNHAEDFEVEDNVHPNIGVGVNVLDFGQIKSDLQWHHLAGDVDTLELVFSYYFK</sequence>
<protein>
    <submittedName>
        <fullName evidence="4">GlyGly-CTERM sorting domain-containing protein</fullName>
    </submittedName>
</protein>
<dbReference type="RefSeq" id="WP_102258477.1">
    <property type="nucleotide sequence ID" value="NZ_MDBP01000103.1"/>
</dbReference>
<dbReference type="InterPro" id="IPR011250">
    <property type="entry name" value="OMP/PagP_B-barrel"/>
</dbReference>
<dbReference type="Pfam" id="PF13505">
    <property type="entry name" value="OMP_b-brl"/>
    <property type="match status" value="1"/>
</dbReference>
<dbReference type="NCBIfam" id="TIGR03501">
    <property type="entry name" value="GlyGly_CTERM"/>
    <property type="match status" value="1"/>
</dbReference>
<keyword evidence="1 2" id="KW-0732">Signal</keyword>
<dbReference type="Pfam" id="PF17963">
    <property type="entry name" value="Big_9"/>
    <property type="match status" value="2"/>
</dbReference>
<organism evidence="4 6">
    <name type="scientific">Vibrio tasmaniensis</name>
    <dbReference type="NCBI Taxonomy" id="212663"/>
    <lineage>
        <taxon>Bacteria</taxon>
        <taxon>Pseudomonadati</taxon>
        <taxon>Pseudomonadota</taxon>
        <taxon>Gammaproteobacteria</taxon>
        <taxon>Vibrionales</taxon>
        <taxon>Vibrionaceae</taxon>
        <taxon>Vibrio</taxon>
    </lineage>
</organism>
<dbReference type="Gene3D" id="2.40.160.20">
    <property type="match status" value="1"/>
</dbReference>
<evidence type="ECO:0000313" key="6">
    <source>
        <dbReference type="Proteomes" id="UP000235579"/>
    </source>
</evidence>
<dbReference type="Proteomes" id="UP000308018">
    <property type="component" value="Unassembled WGS sequence"/>
</dbReference>
<dbReference type="Proteomes" id="UP000235579">
    <property type="component" value="Unassembled WGS sequence"/>
</dbReference>